<keyword evidence="5" id="KW-1185">Reference proteome</keyword>
<gene>
    <name evidence="4" type="ORF">BD324DRAFT_593306</name>
</gene>
<evidence type="ECO:0000313" key="4">
    <source>
        <dbReference type="EMBL" id="ORX34955.1"/>
    </source>
</evidence>
<dbReference type="Gene3D" id="1.10.3970.10">
    <property type="entry name" value="BSD domain"/>
    <property type="match status" value="1"/>
</dbReference>
<evidence type="ECO:0000313" key="5">
    <source>
        <dbReference type="Proteomes" id="UP000193218"/>
    </source>
</evidence>
<name>A0A1Y1UD14_9TREE</name>
<feature type="compositionally biased region" description="Polar residues" evidence="2">
    <location>
        <begin position="10"/>
        <end position="33"/>
    </location>
</feature>
<feature type="compositionally biased region" description="Low complexity" evidence="2">
    <location>
        <begin position="463"/>
        <end position="475"/>
    </location>
</feature>
<dbReference type="FunCoup" id="A0A1Y1UD14">
    <property type="interactions" value="172"/>
</dbReference>
<dbReference type="Pfam" id="PF03909">
    <property type="entry name" value="BSD"/>
    <property type="match status" value="1"/>
</dbReference>
<evidence type="ECO:0000259" key="3">
    <source>
        <dbReference type="PROSITE" id="PS50858"/>
    </source>
</evidence>
<evidence type="ECO:0000256" key="1">
    <source>
        <dbReference type="SAM" id="Coils"/>
    </source>
</evidence>
<dbReference type="Proteomes" id="UP000193218">
    <property type="component" value="Unassembled WGS sequence"/>
</dbReference>
<dbReference type="GeneID" id="33555629"/>
<dbReference type="PROSITE" id="PS50858">
    <property type="entry name" value="BSD"/>
    <property type="match status" value="1"/>
</dbReference>
<feature type="coiled-coil region" evidence="1">
    <location>
        <begin position="243"/>
        <end position="270"/>
    </location>
</feature>
<feature type="region of interest" description="Disordered" evidence="2">
    <location>
        <begin position="437"/>
        <end position="567"/>
    </location>
</feature>
<accession>A0A1Y1UD14</accession>
<feature type="compositionally biased region" description="Basic and acidic residues" evidence="2">
    <location>
        <begin position="168"/>
        <end position="180"/>
    </location>
</feature>
<dbReference type="SUPFAM" id="SSF140383">
    <property type="entry name" value="BSD domain-like"/>
    <property type="match status" value="1"/>
</dbReference>
<feature type="compositionally biased region" description="Acidic residues" evidence="2">
    <location>
        <begin position="450"/>
        <end position="462"/>
    </location>
</feature>
<organism evidence="4 5">
    <name type="scientific">Kockovaella imperatae</name>
    <dbReference type="NCBI Taxonomy" id="4999"/>
    <lineage>
        <taxon>Eukaryota</taxon>
        <taxon>Fungi</taxon>
        <taxon>Dikarya</taxon>
        <taxon>Basidiomycota</taxon>
        <taxon>Agaricomycotina</taxon>
        <taxon>Tremellomycetes</taxon>
        <taxon>Tremellales</taxon>
        <taxon>Cuniculitremaceae</taxon>
        <taxon>Kockovaella</taxon>
    </lineage>
</organism>
<dbReference type="InterPro" id="IPR005607">
    <property type="entry name" value="BSD_dom"/>
</dbReference>
<keyword evidence="1" id="KW-0175">Coiled coil</keyword>
<evidence type="ECO:0000256" key="2">
    <source>
        <dbReference type="SAM" id="MobiDB-lite"/>
    </source>
</evidence>
<feature type="domain" description="BSD" evidence="3">
    <location>
        <begin position="375"/>
        <end position="433"/>
    </location>
</feature>
<dbReference type="InParanoid" id="A0A1Y1UD14"/>
<feature type="compositionally biased region" description="Polar residues" evidence="2">
    <location>
        <begin position="477"/>
        <end position="492"/>
    </location>
</feature>
<dbReference type="GO" id="GO:0005737">
    <property type="term" value="C:cytoplasm"/>
    <property type="evidence" value="ECO:0007669"/>
    <property type="project" value="TreeGrafter"/>
</dbReference>
<feature type="region of interest" description="Disordered" evidence="2">
    <location>
        <begin position="158"/>
        <end position="198"/>
    </location>
</feature>
<sequence>MEQGPALTMATATPRSQTPVPSENRQGSTNETAATRDPTAESGMPAVKPSTEISENNEDAVGVETRSQDEPKSDATSLQTTAQRAFQNGLSRENLEQEVNQVMGTFNSWWGGLKKQSATAYTSLKAEVDKTVSQAQADLEHLRTAKIEVGVKDTSLTRALTGEEQPADDIKGKGKAKEESSSPIGEKSSEDQTPGTTLLNRITSSTNQIQQSLQSTIQSTIASAQSNPALSNPNQLRAQIAENLRLSSAKENLQLSMKQAEKLAEEYMKKGDQWIKGAEKWMEEAVKVLPPDDDDEARYVATTWDAGDFYSFSTSSSARSKVQKGDVLFDVAGRSSRSGVPGAVVAASRKESLLRRLREDKDLLLVDPEGEGESEERKAEFKQFIEKQWPELSKQGKEKEEAHVGTIRMELVPESLSDEQFWQRYLFHKSMIEAEDEKRKKVLEASQEAQQEDFNWDDEDDASPSSPVGASAGEANPRSSTTTLRPPASNESEQNKEADQALTTPKAPSETQVPKHAGVTGASTSTSPRDSEESYDLVSDQGGKGGKGASKPAAPSQQDDDEDSDWE</sequence>
<dbReference type="PANTHER" id="PTHR16019:SF5">
    <property type="entry name" value="BSD DOMAIN-CONTAINING PROTEIN 1"/>
    <property type="match status" value="1"/>
</dbReference>
<comment type="caution">
    <text evidence="4">The sequence shown here is derived from an EMBL/GenBank/DDBJ whole genome shotgun (WGS) entry which is preliminary data.</text>
</comment>
<protein>
    <recommendedName>
        <fullName evidence="3">BSD domain-containing protein</fullName>
    </recommendedName>
</protein>
<dbReference type="InterPro" id="IPR035925">
    <property type="entry name" value="BSD_dom_sf"/>
</dbReference>
<proteinExistence type="predicted"/>
<dbReference type="RefSeq" id="XP_021869171.1">
    <property type="nucleotide sequence ID" value="XM_022013821.1"/>
</dbReference>
<dbReference type="InterPro" id="IPR051494">
    <property type="entry name" value="BSD_domain-containing"/>
</dbReference>
<dbReference type="PANTHER" id="PTHR16019">
    <property type="entry name" value="SYNAPSE-ASSOCIATED PROTEIN"/>
    <property type="match status" value="1"/>
</dbReference>
<dbReference type="AlphaFoldDB" id="A0A1Y1UD14"/>
<feature type="region of interest" description="Disordered" evidence="2">
    <location>
        <begin position="1"/>
        <end position="79"/>
    </location>
</feature>
<dbReference type="OrthoDB" id="73788at2759"/>
<feature type="compositionally biased region" description="Acidic residues" evidence="2">
    <location>
        <begin position="558"/>
        <end position="567"/>
    </location>
</feature>
<dbReference type="EMBL" id="NBSH01000012">
    <property type="protein sequence ID" value="ORX34955.1"/>
    <property type="molecule type" value="Genomic_DNA"/>
</dbReference>
<reference evidence="4 5" key="1">
    <citation type="submission" date="2017-03" db="EMBL/GenBank/DDBJ databases">
        <title>Widespread Adenine N6-methylation of Active Genes in Fungi.</title>
        <authorList>
            <consortium name="DOE Joint Genome Institute"/>
            <person name="Mondo S.J."/>
            <person name="Dannebaum R.O."/>
            <person name="Kuo R.C."/>
            <person name="Louie K.B."/>
            <person name="Bewick A.J."/>
            <person name="Labutti K."/>
            <person name="Haridas S."/>
            <person name="Kuo A."/>
            <person name="Salamov A."/>
            <person name="Ahrendt S.R."/>
            <person name="Lau R."/>
            <person name="Bowen B.P."/>
            <person name="Lipzen A."/>
            <person name="Sullivan W."/>
            <person name="Andreopoulos W.B."/>
            <person name="Clum A."/>
            <person name="Lindquist E."/>
            <person name="Daum C."/>
            <person name="Northen T.R."/>
            <person name="Ramamoorthy G."/>
            <person name="Schmitz R.J."/>
            <person name="Gryganskyi A."/>
            <person name="Culley D."/>
            <person name="Magnuson J."/>
            <person name="James T.Y."/>
            <person name="O'Malley M.A."/>
            <person name="Stajich J.E."/>
            <person name="Spatafora J.W."/>
            <person name="Visel A."/>
            <person name="Grigoriev I.V."/>
        </authorList>
    </citation>
    <scope>NUCLEOTIDE SEQUENCE [LARGE SCALE GENOMIC DNA]</scope>
    <source>
        <strain evidence="4 5">NRRL Y-17943</strain>
    </source>
</reference>